<dbReference type="InterPro" id="IPR018109">
    <property type="entry name" value="Folylpolyglutamate_synth_CS"/>
</dbReference>
<evidence type="ECO:0000256" key="11">
    <source>
        <dbReference type="ARBA" id="ARBA00030876"/>
    </source>
</evidence>
<dbReference type="GO" id="GO:0005524">
    <property type="term" value="F:ATP binding"/>
    <property type="evidence" value="ECO:0007669"/>
    <property type="project" value="UniProtKB-KW"/>
</dbReference>
<dbReference type="PROSITE" id="PS01011">
    <property type="entry name" value="FOLYLPOLYGLU_SYNT_1"/>
    <property type="match status" value="1"/>
</dbReference>
<dbReference type="GO" id="GO:0005829">
    <property type="term" value="C:cytosol"/>
    <property type="evidence" value="ECO:0007669"/>
    <property type="project" value="TreeGrafter"/>
</dbReference>
<dbReference type="Gene3D" id="3.90.190.20">
    <property type="entry name" value="Mur ligase, C-terminal domain"/>
    <property type="match status" value="1"/>
</dbReference>
<dbReference type="PROSITE" id="PS01012">
    <property type="entry name" value="FOLYLPOLYGLU_SYNT_2"/>
    <property type="match status" value="1"/>
</dbReference>
<dbReference type="PANTHER" id="PTHR11136">
    <property type="entry name" value="FOLYLPOLYGLUTAMATE SYNTHASE-RELATED"/>
    <property type="match status" value="1"/>
</dbReference>
<comment type="similarity">
    <text evidence="2">Belongs to the folylpolyglutamate synthase family.</text>
</comment>
<dbReference type="GO" id="GO:0004326">
    <property type="term" value="F:tetrahydrofolylpolyglutamate synthase activity"/>
    <property type="evidence" value="ECO:0007669"/>
    <property type="project" value="UniProtKB-EC"/>
</dbReference>
<dbReference type="UniPathway" id="UPA00850"/>
<dbReference type="InterPro" id="IPR001645">
    <property type="entry name" value="Folylpolyglutamate_synth"/>
</dbReference>
<dbReference type="EC" id="6.3.2.17" evidence="3"/>
<evidence type="ECO:0000256" key="2">
    <source>
        <dbReference type="ARBA" id="ARBA00008276"/>
    </source>
</evidence>
<keyword evidence="9" id="KW-0460">Magnesium</keyword>
<keyword evidence="6" id="KW-0479">Metal-binding</keyword>
<dbReference type="PANTHER" id="PTHR11136:SF5">
    <property type="entry name" value="FOLYLPOLYGLUTAMATE SYNTHASE, MITOCHONDRIAL"/>
    <property type="match status" value="1"/>
</dbReference>
<dbReference type="NCBIfam" id="TIGR01499">
    <property type="entry name" value="folC"/>
    <property type="match status" value="1"/>
</dbReference>
<comment type="caution">
    <text evidence="14">The sequence shown here is derived from an EMBL/GenBank/DDBJ whole genome shotgun (WGS) entry which is preliminary data.</text>
</comment>
<evidence type="ECO:0000256" key="3">
    <source>
        <dbReference type="ARBA" id="ARBA00013025"/>
    </source>
</evidence>
<keyword evidence="7" id="KW-0547">Nucleotide-binding</keyword>
<keyword evidence="5" id="KW-0436">Ligase</keyword>
<dbReference type="GO" id="GO:0046872">
    <property type="term" value="F:metal ion binding"/>
    <property type="evidence" value="ECO:0007669"/>
    <property type="project" value="UniProtKB-KW"/>
</dbReference>
<dbReference type="GO" id="GO:0005739">
    <property type="term" value="C:mitochondrion"/>
    <property type="evidence" value="ECO:0007669"/>
    <property type="project" value="TreeGrafter"/>
</dbReference>
<evidence type="ECO:0000256" key="5">
    <source>
        <dbReference type="ARBA" id="ARBA00022598"/>
    </source>
</evidence>
<evidence type="ECO:0000313" key="14">
    <source>
        <dbReference type="EMBL" id="KRZ35723.1"/>
    </source>
</evidence>
<gene>
    <name evidence="14" type="primary">FPGS</name>
    <name evidence="14" type="ORF">T4C_1930</name>
</gene>
<evidence type="ECO:0000256" key="8">
    <source>
        <dbReference type="ARBA" id="ARBA00022840"/>
    </source>
</evidence>
<dbReference type="SUPFAM" id="SSF53623">
    <property type="entry name" value="MurD-like peptide ligases, catalytic domain"/>
    <property type="match status" value="1"/>
</dbReference>
<evidence type="ECO:0000256" key="4">
    <source>
        <dbReference type="ARBA" id="ARBA00022563"/>
    </source>
</evidence>
<evidence type="ECO:0000256" key="13">
    <source>
        <dbReference type="SAM" id="MobiDB-lite"/>
    </source>
</evidence>
<organism evidence="14 15">
    <name type="scientific">Trichinella pseudospiralis</name>
    <name type="common">Parasitic roundworm</name>
    <dbReference type="NCBI Taxonomy" id="6337"/>
    <lineage>
        <taxon>Eukaryota</taxon>
        <taxon>Metazoa</taxon>
        <taxon>Ecdysozoa</taxon>
        <taxon>Nematoda</taxon>
        <taxon>Enoplea</taxon>
        <taxon>Dorylaimia</taxon>
        <taxon>Trichinellida</taxon>
        <taxon>Trichinellidae</taxon>
        <taxon>Trichinella</taxon>
    </lineage>
</organism>
<dbReference type="InterPro" id="IPR036565">
    <property type="entry name" value="Mur-like_cat_sf"/>
</dbReference>
<evidence type="ECO:0000256" key="6">
    <source>
        <dbReference type="ARBA" id="ARBA00022723"/>
    </source>
</evidence>
<evidence type="ECO:0000256" key="7">
    <source>
        <dbReference type="ARBA" id="ARBA00022741"/>
    </source>
</evidence>
<feature type="region of interest" description="Disordered" evidence="13">
    <location>
        <begin position="1"/>
        <end position="22"/>
    </location>
</feature>
<keyword evidence="4" id="KW-0554">One-carbon metabolism</keyword>
<comment type="pathway">
    <text evidence="1">Cofactor biosynthesis; tetrahydrofolylpolyglutamate biosynthesis.</text>
</comment>
<dbReference type="InterPro" id="IPR036615">
    <property type="entry name" value="Mur_ligase_C_dom_sf"/>
</dbReference>
<feature type="non-terminal residue" evidence="14">
    <location>
        <position position="681"/>
    </location>
</feature>
<dbReference type="AlphaFoldDB" id="A0A0V1JL68"/>
<evidence type="ECO:0000256" key="9">
    <source>
        <dbReference type="ARBA" id="ARBA00022842"/>
    </source>
</evidence>
<dbReference type="Gene3D" id="3.40.1190.10">
    <property type="entry name" value="Mur-like, catalytic domain"/>
    <property type="match status" value="1"/>
</dbReference>
<evidence type="ECO:0000256" key="1">
    <source>
        <dbReference type="ARBA" id="ARBA00005150"/>
    </source>
</evidence>
<comment type="catalytic activity">
    <reaction evidence="12">
        <text>(6S)-5,6,7,8-tetrahydrofolyl-(gamma-L-Glu)(n) + L-glutamate + ATP = (6S)-5,6,7,8-tetrahydrofolyl-(gamma-L-Glu)(n+1) + ADP + phosphate + H(+)</text>
        <dbReference type="Rhea" id="RHEA:10580"/>
        <dbReference type="Rhea" id="RHEA-COMP:14738"/>
        <dbReference type="Rhea" id="RHEA-COMP:14740"/>
        <dbReference type="ChEBI" id="CHEBI:15378"/>
        <dbReference type="ChEBI" id="CHEBI:29985"/>
        <dbReference type="ChEBI" id="CHEBI:30616"/>
        <dbReference type="ChEBI" id="CHEBI:43474"/>
        <dbReference type="ChEBI" id="CHEBI:141005"/>
        <dbReference type="ChEBI" id="CHEBI:456216"/>
        <dbReference type="EC" id="6.3.2.17"/>
    </reaction>
</comment>
<evidence type="ECO:0000256" key="10">
    <source>
        <dbReference type="ARBA" id="ARBA00030592"/>
    </source>
</evidence>
<reference evidence="14 15" key="1">
    <citation type="submission" date="2015-01" db="EMBL/GenBank/DDBJ databases">
        <title>Evolution of Trichinella species and genotypes.</title>
        <authorList>
            <person name="Korhonen P.K."/>
            <person name="Edoardo P."/>
            <person name="Giuseppe L.R."/>
            <person name="Gasser R.B."/>
        </authorList>
    </citation>
    <scope>NUCLEOTIDE SEQUENCE [LARGE SCALE GENOMIC DNA]</scope>
    <source>
        <strain evidence="14">ISS176</strain>
    </source>
</reference>
<dbReference type="EMBL" id="JYDV01000085">
    <property type="protein sequence ID" value="KRZ35723.1"/>
    <property type="molecule type" value="Genomic_DNA"/>
</dbReference>
<name>A0A0V1JL68_TRIPS</name>
<sequence length="681" mass="77162">LQNADAFTESHRSSPLRDSTRNGSFGSSSLILRANSRTSCESLEYDLVNKRILSNIFGSPVILDPSQKSILASIHKTLMLLRKVMSMAQRTYSNTPSFKEVVKLLNELQITSERKYENTKHPAEWFGNFEKCLPATGLEISKLDQLNVIHVSGTKGKGSVCAFVESILRSKGIRTGFFSSPHLVSVRERIRINNNPISEECFRDSFWTLYKKIAFYKNENMDFKTILRYFPFLTTLAFHIFFELKVDVAILEVGIGGTYDCTNIVKNPVVCGITRLDFDHTQLLGDTIEEIAWNKAGIMKKGVLTFTVPQCTEAMEVFEKRSKEIGSALYAVTDFSNYQYMNNLGIAGVHQKENANLAVHLARYWIMKMGYCCSPMLNMNNARNLKAQLFDAPLSEEEIKALESCRWPGRSQIIKKNGIEYYLDGAHTPLSIQCCAAWFGQAAATTEADYRILVFHCTRGRNAKQLLQPLIVLLFLSNLKNSTINIKKFFICSPQQTISYQSDTQKDSEVIRRNMQIWKEIQRQDTELTSMESFCCISTAHDSIRQLFKSENTMITDDNHQRTVQVLVTGSVHLLTGTGKAEPGTRPRKCTPELEGEKNCLSTTSADIFVLIKFFRCNKFNVLNLDAVRWTENELKSLYNFGSTSGGGELYGNFPITQSCMSSRADLERSGRPLQDMKPRR</sequence>
<dbReference type="SUPFAM" id="SSF53244">
    <property type="entry name" value="MurD-like peptide ligases, peptide-binding domain"/>
    <property type="match status" value="1"/>
</dbReference>
<evidence type="ECO:0000313" key="15">
    <source>
        <dbReference type="Proteomes" id="UP000054826"/>
    </source>
</evidence>
<accession>A0A0V1JL68</accession>
<keyword evidence="8" id="KW-0067">ATP-binding</keyword>
<protein>
    <recommendedName>
        <fullName evidence="3">tetrahydrofolate synthase</fullName>
        <ecNumber evidence="3">6.3.2.17</ecNumber>
    </recommendedName>
    <alternativeName>
        <fullName evidence="11">Folylpoly-gamma-glutamate synthetase</fullName>
    </alternativeName>
    <alternativeName>
        <fullName evidence="10">Tetrahydrofolylpolyglutamate synthase</fullName>
    </alternativeName>
</protein>
<dbReference type="Proteomes" id="UP000054826">
    <property type="component" value="Unassembled WGS sequence"/>
</dbReference>
<dbReference type="GO" id="GO:0006730">
    <property type="term" value="P:one-carbon metabolic process"/>
    <property type="evidence" value="ECO:0007669"/>
    <property type="project" value="UniProtKB-KW"/>
</dbReference>
<evidence type="ECO:0000256" key="12">
    <source>
        <dbReference type="ARBA" id="ARBA00047493"/>
    </source>
</evidence>
<feature type="non-terminal residue" evidence="14">
    <location>
        <position position="1"/>
    </location>
</feature>
<proteinExistence type="inferred from homology"/>